<evidence type="ECO:0000313" key="2">
    <source>
        <dbReference type="Proteomes" id="UP000286246"/>
    </source>
</evidence>
<proteinExistence type="predicted"/>
<reference evidence="1 2" key="1">
    <citation type="submission" date="2018-09" db="EMBL/GenBank/DDBJ databases">
        <title>Genomic Encyclopedia of Type Strains, Phase III (KMG-III): the genomes of soil and plant-associated and newly described type strains.</title>
        <authorList>
            <person name="Whitman W."/>
        </authorList>
    </citation>
    <scope>NUCLEOTIDE SEQUENCE [LARGE SCALE GENOMIC DNA]</scope>
    <source>
        <strain evidence="1 2">CECT 7938</strain>
    </source>
</reference>
<comment type="caution">
    <text evidence="1">The sequence shown here is derived from an EMBL/GenBank/DDBJ whole genome shotgun (WGS) entry which is preliminary data.</text>
</comment>
<sequence>MLNFFKNSSNFPKENDKNRIWMDGDRLHYLDHGNEEEVNLSQLRYAYVQLLAGDPYLFLFDDHQHYIPARSQGFSKVYPKLSEQFGFDDALFFHTIKQKQDCKAKIWIQQQTRNYNILPGDFEDDHIGFEVYAEPTQFISWDISYADIEKLGIGHQYASEYGTLYFKIDYPVRIGNLWLKELEIYCDDIPPHVPIQEYFITIYDESNTDKSYKDLRDLWLDGEDYDAEDYGYEREDQCYLSFDFGDHISSSICYTYDDESNYDDGGTSLHFYNQRDYPTLLENPAYDQLIEVTELVKLKNKWDIKEDFRKNAAVKNIPTSIQQQLGKSSGIWLDKKNNKIGFAGRKTSLIYDIEDIDFFEIENVLPAKGPGYAILRANLINSSYNYIFDADTFELDPYAITLENWTHKRVSIPEAYYNC</sequence>
<protein>
    <submittedName>
        <fullName evidence="1">Uncharacterized protein</fullName>
    </submittedName>
</protein>
<organism evidence="1 2">
    <name type="scientific">Sphingobacterium detergens</name>
    <dbReference type="NCBI Taxonomy" id="1145106"/>
    <lineage>
        <taxon>Bacteria</taxon>
        <taxon>Pseudomonadati</taxon>
        <taxon>Bacteroidota</taxon>
        <taxon>Sphingobacteriia</taxon>
        <taxon>Sphingobacteriales</taxon>
        <taxon>Sphingobacteriaceae</taxon>
        <taxon>Sphingobacterium</taxon>
    </lineage>
</organism>
<name>A0A420ADM3_SPHD1</name>
<evidence type="ECO:0000313" key="1">
    <source>
        <dbReference type="EMBL" id="RKE42525.1"/>
    </source>
</evidence>
<dbReference type="OrthoDB" id="5688981at2"/>
<dbReference type="EMBL" id="RAPY01000008">
    <property type="protein sequence ID" value="RKE42525.1"/>
    <property type="molecule type" value="Genomic_DNA"/>
</dbReference>
<accession>A0A420ADM3</accession>
<gene>
    <name evidence="1" type="ORF">DFQ12_5437</name>
</gene>
<keyword evidence="2" id="KW-1185">Reference proteome</keyword>
<dbReference type="Proteomes" id="UP000286246">
    <property type="component" value="Unassembled WGS sequence"/>
</dbReference>
<dbReference type="RefSeq" id="WP_120262002.1">
    <property type="nucleotide sequence ID" value="NZ_RAPY01000008.1"/>
</dbReference>
<dbReference type="AlphaFoldDB" id="A0A420ADM3"/>